<proteinExistence type="predicted"/>
<dbReference type="InterPro" id="IPR028994">
    <property type="entry name" value="Integrin_alpha_N"/>
</dbReference>
<organism evidence="1 2">
    <name type="scientific">Cellvibrio japonicus (strain Ueda107)</name>
    <name type="common">Pseudomonas fluorescens subsp. cellulosa</name>
    <dbReference type="NCBI Taxonomy" id="498211"/>
    <lineage>
        <taxon>Bacteria</taxon>
        <taxon>Pseudomonadati</taxon>
        <taxon>Pseudomonadota</taxon>
        <taxon>Gammaproteobacteria</taxon>
        <taxon>Cellvibrionales</taxon>
        <taxon>Cellvibrionaceae</taxon>
        <taxon>Cellvibrio</taxon>
    </lineage>
</organism>
<dbReference type="STRING" id="498211.CJA_2101"/>
<sequence length="1135" mass="126661">MEAKDGSTSTFGGTADSKVTGTSNLAWALSRFKDNLGNRIDYVYEGDNTTGQRIKRINYAYAQVNTSTNAKASIVFDYADRTDTYRVYISGYSYRYSKKLTNIKTYNNNALERTYNFYYQTKPAKSLAERLDQVEECFGTDCYPRMSFSYTPERDYQISSNGGSSLDVENLIDYKFFDINGDGILDIAWVSQYPINAADFAYKHVVKFALGTGVGYLQKSYERVFYGNLPSDTTLHVIDYNADGRQDLLVRSYDNRWHALVAQPMVTGEWTFGIAPGIPFQNRHVGFVDLTGDGLTDAYFIDGAKKLQLYKLVPRDNAASHASNMRYQFSFMKELTIPLGNVPPAISSSPWTIDSSYPEKSADYNGDGRVDIVLRLRRTVTQYNTYPPQITTITADAIFITKGEFDSPDFEFFSFITAEKPIDINGDGLPDKVSGNSFQLNTGAGFSDPINFSVNFASTSISGVQRVDINQDGYLDVVWNDTFNKMIRYGLWNSHTEDYDYFSTQYPLLSGQTTSDDTYQFLDATGDGWIDLIQLSPISGSNNTRITLKRSLPSINSYKKPWLLTGVVDGLNRELSIDYKRLNASGDHYSTIWGVNSSQQITTSCYPLTYNQSITTCIKTFSNSVDVVGFYQQMNNPFSYLGASAPVPDYSIPVLEVVGSPNYVVTSVDRSMPAANDPAFKARTLYRYHHARAQAGGRGFLGFEKLTTIDLQTGIQTETSYHQDWPYLGMPLKTKVYSGNLVAGQPIILSEADNTWASARDEANNGIYRVFLDKVKEVNYGLNNNGLAQGASLQTVETDTDYDEYGNVTKIMAIASGSANTSVKTTFNTYYSSVWEKRRGRLQSTRTETTKNNSPAVTRLSQFEYYGQSDTWPGMLKTEIIEPGVNQLAVSYEYDNVGNPTVARKTATVKPGVPQTRKTETVYDSSRRFVETTKDSLGNLVSGVVTRNTLGLPTQIKDTNGVLINILYTVDGREYQRSDSTGAWSHVNRAFCDGSSVVCPAGARYRVESLASGGGKSTDYFDRLERIVRSSRVMFDGRESYVDTEYDRQGRIARKSEPYFSGDPVYWSVFEYDLLGRVVKLIAPDTSITTTVYDGYKTIITNALGQTRIEEKNSLGHVVKVADHLGGTITYGVSA</sequence>
<dbReference type="eggNOG" id="COG3209">
    <property type="taxonomic scope" value="Bacteria"/>
</dbReference>
<evidence type="ECO:0000313" key="2">
    <source>
        <dbReference type="Proteomes" id="UP000001036"/>
    </source>
</evidence>
<protein>
    <submittedName>
        <fullName evidence="1">Putative cytoplasmic membrane protein</fullName>
    </submittedName>
</protein>
<keyword evidence="2" id="KW-1185">Reference proteome</keyword>
<dbReference type="SUPFAM" id="SSF69318">
    <property type="entry name" value="Integrin alpha N-terminal domain"/>
    <property type="match status" value="2"/>
</dbReference>
<dbReference type="EMBL" id="CP000934">
    <property type="protein sequence ID" value="ACE84216.1"/>
    <property type="molecule type" value="Genomic_DNA"/>
</dbReference>
<gene>
    <name evidence="1" type="ordered locus">CJA_2101</name>
</gene>
<dbReference type="OrthoDB" id="7059642at2"/>
<dbReference type="HOGENOM" id="CLU_278454_0_0_6"/>
<accession>B3PIG1</accession>
<dbReference type="Gene3D" id="2.180.10.10">
    <property type="entry name" value="RHS repeat-associated core"/>
    <property type="match status" value="1"/>
</dbReference>
<dbReference type="Proteomes" id="UP000001036">
    <property type="component" value="Chromosome"/>
</dbReference>
<dbReference type="PANTHER" id="PTHR46580:SF2">
    <property type="entry name" value="MAM DOMAIN-CONTAINING PROTEIN"/>
    <property type="match status" value="1"/>
</dbReference>
<dbReference type="AlphaFoldDB" id="B3PIG1"/>
<dbReference type="PANTHER" id="PTHR46580">
    <property type="entry name" value="SENSOR KINASE-RELATED"/>
    <property type="match status" value="1"/>
</dbReference>
<evidence type="ECO:0000313" key="1">
    <source>
        <dbReference type="EMBL" id="ACE84216.1"/>
    </source>
</evidence>
<reference evidence="1 2" key="1">
    <citation type="journal article" date="2008" name="J. Bacteriol.">
        <title>Insights into plant cell wall degradation from the genome sequence of the soil bacterium Cellvibrio japonicus.</title>
        <authorList>
            <person name="Deboy R.T."/>
            <person name="Mongodin E.F."/>
            <person name="Fouts D.E."/>
            <person name="Tailford L.E."/>
            <person name="Khouri H."/>
            <person name="Emerson J.B."/>
            <person name="Mohamoud Y."/>
            <person name="Watkins K."/>
            <person name="Henrissat B."/>
            <person name="Gilbert H.J."/>
            <person name="Nelson K.E."/>
        </authorList>
    </citation>
    <scope>NUCLEOTIDE SEQUENCE [LARGE SCALE GENOMIC DNA]</scope>
    <source>
        <strain evidence="1 2">Ueda107</strain>
    </source>
</reference>
<dbReference type="RefSeq" id="WP_012487703.1">
    <property type="nucleotide sequence ID" value="NC_010995.1"/>
</dbReference>
<name>B3PIG1_CELJU</name>
<dbReference type="KEGG" id="cja:CJA_2101"/>